<reference evidence="2 3" key="1">
    <citation type="submission" date="2016-10" db="EMBL/GenBank/DDBJ databases">
        <authorList>
            <person name="de Groot N.N."/>
        </authorList>
    </citation>
    <scope>NUCLEOTIDE SEQUENCE [LARGE SCALE GENOMIC DNA]</scope>
    <source>
        <strain evidence="2 3">CGMCC 4.5681</strain>
    </source>
</reference>
<name>A0A1G9NNN6_9ACTN</name>
<dbReference type="Pfam" id="PF01476">
    <property type="entry name" value="LysM"/>
    <property type="match status" value="1"/>
</dbReference>
<dbReference type="PROSITE" id="PS51782">
    <property type="entry name" value="LYSM"/>
    <property type="match status" value="1"/>
</dbReference>
<evidence type="ECO:0000313" key="2">
    <source>
        <dbReference type="EMBL" id="SDL87961.1"/>
    </source>
</evidence>
<organism evidence="2 3">
    <name type="scientific">Nonomuraea maritima</name>
    <dbReference type="NCBI Taxonomy" id="683260"/>
    <lineage>
        <taxon>Bacteria</taxon>
        <taxon>Bacillati</taxon>
        <taxon>Actinomycetota</taxon>
        <taxon>Actinomycetes</taxon>
        <taxon>Streptosporangiales</taxon>
        <taxon>Streptosporangiaceae</taxon>
        <taxon>Nonomuraea</taxon>
    </lineage>
</organism>
<keyword evidence="3" id="KW-1185">Reference proteome</keyword>
<sequence>MAAAMLSLGGFWLGTRAASVAEVRVVVTDHSGQPWVEVKQGDTLWAIADALSEGHDAGEMAERIKRLNGLPDSLIRPGTRLYVPADTAAR</sequence>
<evidence type="ECO:0000313" key="3">
    <source>
        <dbReference type="Proteomes" id="UP000198683"/>
    </source>
</evidence>
<dbReference type="EMBL" id="FNFB01000031">
    <property type="protein sequence ID" value="SDL87961.1"/>
    <property type="molecule type" value="Genomic_DNA"/>
</dbReference>
<gene>
    <name evidence="2" type="ORF">SAMN05421874_13176</name>
</gene>
<dbReference type="SMART" id="SM00257">
    <property type="entry name" value="LysM"/>
    <property type="match status" value="1"/>
</dbReference>
<dbReference type="AlphaFoldDB" id="A0A1G9NNN6"/>
<proteinExistence type="predicted"/>
<dbReference type="InterPro" id="IPR018392">
    <property type="entry name" value="LysM"/>
</dbReference>
<dbReference type="CDD" id="cd00118">
    <property type="entry name" value="LysM"/>
    <property type="match status" value="1"/>
</dbReference>
<dbReference type="Proteomes" id="UP000198683">
    <property type="component" value="Unassembled WGS sequence"/>
</dbReference>
<dbReference type="SUPFAM" id="SSF54106">
    <property type="entry name" value="LysM domain"/>
    <property type="match status" value="1"/>
</dbReference>
<protein>
    <submittedName>
        <fullName evidence="2">LysM domain-containing protein</fullName>
    </submittedName>
</protein>
<evidence type="ECO:0000259" key="1">
    <source>
        <dbReference type="PROSITE" id="PS51782"/>
    </source>
</evidence>
<dbReference type="InterPro" id="IPR036779">
    <property type="entry name" value="LysM_dom_sf"/>
</dbReference>
<feature type="domain" description="LysM" evidence="1">
    <location>
        <begin position="34"/>
        <end position="83"/>
    </location>
</feature>
<accession>A0A1G9NNN6</accession>
<dbReference type="STRING" id="683260.SAMN05421874_13176"/>
<dbReference type="Gene3D" id="3.10.350.10">
    <property type="entry name" value="LysM domain"/>
    <property type="match status" value="1"/>
</dbReference>